<evidence type="ECO:0000313" key="2">
    <source>
        <dbReference type="Proteomes" id="UP000198211"/>
    </source>
</evidence>
<dbReference type="AlphaFoldDB" id="A0A225WN85"/>
<keyword evidence="2" id="KW-1185">Reference proteome</keyword>
<accession>A0A225WN85</accession>
<protein>
    <submittedName>
        <fullName evidence="1">Uncharacterized protein</fullName>
    </submittedName>
</protein>
<name>A0A225WN85_9STRA</name>
<sequence length="261" mass="30985">MAHWYLELLQWLRTHFPGTNYGSAIDFSTAIGDLVALKWLYELRYIRRSMEIPLTAHHEHLIQEFFDDFTRTHRMHLLENGCWIQHHTMVISILCSGCMKMIVEIIRLTHWTELLVNCNVNVVLYLLGTEMKDFQVIRAQLSMLKSSFMIRPELVRICSGRLARVAIREDLIEILEWVKQFGFELRSTALIIDTVLRNDVTLLQWFYQNRYKVWEPEFHTFPIKHSQLDAVHWFLNHGCTIKPLNLSDLQSNDENVMISRQ</sequence>
<dbReference type="Proteomes" id="UP000198211">
    <property type="component" value="Unassembled WGS sequence"/>
</dbReference>
<proteinExistence type="predicted"/>
<evidence type="ECO:0000313" key="1">
    <source>
        <dbReference type="EMBL" id="OWZ19095.1"/>
    </source>
</evidence>
<gene>
    <name evidence="1" type="ORF">PHMEG_0006706</name>
</gene>
<organism evidence="1 2">
    <name type="scientific">Phytophthora megakarya</name>
    <dbReference type="NCBI Taxonomy" id="4795"/>
    <lineage>
        <taxon>Eukaryota</taxon>
        <taxon>Sar</taxon>
        <taxon>Stramenopiles</taxon>
        <taxon>Oomycota</taxon>
        <taxon>Peronosporomycetes</taxon>
        <taxon>Peronosporales</taxon>
        <taxon>Peronosporaceae</taxon>
        <taxon>Phytophthora</taxon>
    </lineage>
</organism>
<comment type="caution">
    <text evidence="1">The sequence shown here is derived from an EMBL/GenBank/DDBJ whole genome shotgun (WGS) entry which is preliminary data.</text>
</comment>
<reference evidence="2" key="1">
    <citation type="submission" date="2017-03" db="EMBL/GenBank/DDBJ databases">
        <title>Phytopthora megakarya and P. palmivora, two closely related causual agents of cacao black pod achieved similar genome size and gene model numbers by different mechanisms.</title>
        <authorList>
            <person name="Ali S."/>
            <person name="Shao J."/>
            <person name="Larry D.J."/>
            <person name="Kronmiller B."/>
            <person name="Shen D."/>
            <person name="Strem M.D."/>
            <person name="Melnick R.L."/>
            <person name="Guiltinan M.J."/>
            <person name="Tyler B.M."/>
            <person name="Meinhardt L.W."/>
            <person name="Bailey B.A."/>
        </authorList>
    </citation>
    <scope>NUCLEOTIDE SEQUENCE [LARGE SCALE GENOMIC DNA]</scope>
    <source>
        <strain evidence="2">zdho120</strain>
    </source>
</reference>
<dbReference type="EMBL" id="NBNE01000489">
    <property type="protein sequence ID" value="OWZ19095.1"/>
    <property type="molecule type" value="Genomic_DNA"/>
</dbReference>